<keyword evidence="2" id="KW-0723">Serine/threonine-protein kinase</keyword>
<dbReference type="EMBL" id="GG698943">
    <property type="protein sequence ID" value="EEU35232.1"/>
    <property type="molecule type" value="Genomic_DNA"/>
</dbReference>
<evidence type="ECO:0000313" key="11">
    <source>
        <dbReference type="EMBL" id="EEU35232.1"/>
    </source>
</evidence>
<organism evidence="11 12">
    <name type="scientific">Fusarium vanettenii (strain ATCC MYA-4622 / CBS 123669 / FGSC 9596 / NRRL 45880 / 77-13-4)</name>
    <name type="common">Fusarium solani subsp. pisi</name>
    <dbReference type="NCBI Taxonomy" id="660122"/>
    <lineage>
        <taxon>Eukaryota</taxon>
        <taxon>Fungi</taxon>
        <taxon>Dikarya</taxon>
        <taxon>Ascomycota</taxon>
        <taxon>Pezizomycotina</taxon>
        <taxon>Sordariomycetes</taxon>
        <taxon>Hypocreomycetidae</taxon>
        <taxon>Hypocreales</taxon>
        <taxon>Nectriaceae</taxon>
        <taxon>Fusarium</taxon>
        <taxon>Fusarium solani species complex</taxon>
        <taxon>Fusarium vanettenii</taxon>
    </lineage>
</organism>
<sequence length="151" mass="16895">GGFHPVHLGDLFDEGRYRVLHKLGAGGHATIWLARDLLELSWVALKIVLAEESQAIEFSVTLAHSIVSKSFHDHRFVTYERYFYIDGPNGIHLCLVLPVLGPSAYRVSHYLESRMQPRLARSVALQVAQALAELHSQGLCHGGEQYAISFF</sequence>
<dbReference type="Proteomes" id="UP000005206">
    <property type="component" value="Chromosome 13"/>
</dbReference>
<dbReference type="PANTHER" id="PTHR47634">
    <property type="entry name" value="PROTEIN KINASE DOMAIN-CONTAINING PROTEIN-RELATED"/>
    <property type="match status" value="1"/>
</dbReference>
<feature type="non-terminal residue" evidence="11">
    <location>
        <position position="1"/>
    </location>
</feature>
<dbReference type="GeneID" id="9675378"/>
<comment type="catalytic activity">
    <reaction evidence="8">
        <text>L-seryl-[protein] + ATP = O-phospho-L-seryl-[protein] + ADP + H(+)</text>
        <dbReference type="Rhea" id="RHEA:17989"/>
        <dbReference type="Rhea" id="RHEA-COMP:9863"/>
        <dbReference type="Rhea" id="RHEA-COMP:11604"/>
        <dbReference type="ChEBI" id="CHEBI:15378"/>
        <dbReference type="ChEBI" id="CHEBI:29999"/>
        <dbReference type="ChEBI" id="CHEBI:30616"/>
        <dbReference type="ChEBI" id="CHEBI:83421"/>
        <dbReference type="ChEBI" id="CHEBI:456216"/>
        <dbReference type="EC" id="2.7.11.1"/>
    </reaction>
</comment>
<dbReference type="PROSITE" id="PS00107">
    <property type="entry name" value="PROTEIN_KINASE_ATP"/>
    <property type="match status" value="1"/>
</dbReference>
<dbReference type="GO" id="GO:0050684">
    <property type="term" value="P:regulation of mRNA processing"/>
    <property type="evidence" value="ECO:0007669"/>
    <property type="project" value="TreeGrafter"/>
</dbReference>
<evidence type="ECO:0000259" key="10">
    <source>
        <dbReference type="PROSITE" id="PS50011"/>
    </source>
</evidence>
<evidence type="ECO:0000256" key="7">
    <source>
        <dbReference type="ARBA" id="ARBA00047899"/>
    </source>
</evidence>
<evidence type="ECO:0000256" key="2">
    <source>
        <dbReference type="ARBA" id="ARBA00022527"/>
    </source>
</evidence>
<dbReference type="GO" id="GO:0004674">
    <property type="term" value="F:protein serine/threonine kinase activity"/>
    <property type="evidence" value="ECO:0007669"/>
    <property type="project" value="UniProtKB-KW"/>
</dbReference>
<evidence type="ECO:0000256" key="1">
    <source>
        <dbReference type="ARBA" id="ARBA00012513"/>
    </source>
</evidence>
<comment type="catalytic activity">
    <reaction evidence="7">
        <text>L-threonyl-[protein] + ATP = O-phospho-L-threonyl-[protein] + ADP + H(+)</text>
        <dbReference type="Rhea" id="RHEA:46608"/>
        <dbReference type="Rhea" id="RHEA-COMP:11060"/>
        <dbReference type="Rhea" id="RHEA-COMP:11605"/>
        <dbReference type="ChEBI" id="CHEBI:15378"/>
        <dbReference type="ChEBI" id="CHEBI:30013"/>
        <dbReference type="ChEBI" id="CHEBI:30616"/>
        <dbReference type="ChEBI" id="CHEBI:61977"/>
        <dbReference type="ChEBI" id="CHEBI:456216"/>
        <dbReference type="EC" id="2.7.11.1"/>
    </reaction>
</comment>
<keyword evidence="3" id="KW-0808">Transferase</keyword>
<dbReference type="GO" id="GO:0005737">
    <property type="term" value="C:cytoplasm"/>
    <property type="evidence" value="ECO:0007669"/>
    <property type="project" value="TreeGrafter"/>
</dbReference>
<dbReference type="InterPro" id="IPR051334">
    <property type="entry name" value="SRPK"/>
</dbReference>
<dbReference type="GO" id="GO:0005634">
    <property type="term" value="C:nucleus"/>
    <property type="evidence" value="ECO:0007669"/>
    <property type="project" value="TreeGrafter"/>
</dbReference>
<dbReference type="KEGG" id="nhe:NECHADRAFT_54574"/>
<dbReference type="Gene3D" id="1.10.510.10">
    <property type="entry name" value="Transferase(Phosphotransferase) domain 1"/>
    <property type="match status" value="1"/>
</dbReference>
<evidence type="ECO:0000256" key="4">
    <source>
        <dbReference type="ARBA" id="ARBA00022741"/>
    </source>
</evidence>
<evidence type="ECO:0000256" key="3">
    <source>
        <dbReference type="ARBA" id="ARBA00022679"/>
    </source>
</evidence>
<dbReference type="InterPro" id="IPR011009">
    <property type="entry name" value="Kinase-like_dom_sf"/>
</dbReference>
<dbReference type="GO" id="GO:0000245">
    <property type="term" value="P:spliceosomal complex assembly"/>
    <property type="evidence" value="ECO:0007669"/>
    <property type="project" value="TreeGrafter"/>
</dbReference>
<evidence type="ECO:0000256" key="8">
    <source>
        <dbReference type="ARBA" id="ARBA00048679"/>
    </source>
</evidence>
<feature type="domain" description="Protein kinase" evidence="10">
    <location>
        <begin position="17"/>
        <end position="151"/>
    </location>
</feature>
<reference evidence="11 12" key="1">
    <citation type="journal article" date="2009" name="PLoS Genet.">
        <title>The genome of Nectria haematococca: contribution of supernumerary chromosomes to gene expansion.</title>
        <authorList>
            <person name="Coleman J.J."/>
            <person name="Rounsley S.D."/>
            <person name="Rodriguez-Carres M."/>
            <person name="Kuo A."/>
            <person name="Wasmann C.C."/>
            <person name="Grimwood J."/>
            <person name="Schmutz J."/>
            <person name="Taga M."/>
            <person name="White G.J."/>
            <person name="Zhou S."/>
            <person name="Schwartz D.C."/>
            <person name="Freitag M."/>
            <person name="Ma L.J."/>
            <person name="Danchin E.G."/>
            <person name="Henrissat B."/>
            <person name="Coutinho P.M."/>
            <person name="Nelson D.R."/>
            <person name="Straney D."/>
            <person name="Napoli C.A."/>
            <person name="Barker B.M."/>
            <person name="Gribskov M."/>
            <person name="Rep M."/>
            <person name="Kroken S."/>
            <person name="Molnar I."/>
            <person name="Rensing C."/>
            <person name="Kennell J.C."/>
            <person name="Zamora J."/>
            <person name="Farman M.L."/>
            <person name="Selker E.U."/>
            <person name="Salamov A."/>
            <person name="Shapiro H."/>
            <person name="Pangilinan J."/>
            <person name="Lindquist E."/>
            <person name="Lamers C."/>
            <person name="Grigoriev I.V."/>
            <person name="Geiser D.M."/>
            <person name="Covert S.F."/>
            <person name="Temporini E."/>
            <person name="Vanetten H.D."/>
        </authorList>
    </citation>
    <scope>NUCLEOTIDE SEQUENCE [LARGE SCALE GENOMIC DNA]</scope>
    <source>
        <strain evidence="12">ATCC MYA-4622 / CBS 123669 / FGSC 9596 / NRRL 45880 / 77-13-4</strain>
    </source>
</reference>
<evidence type="ECO:0000256" key="9">
    <source>
        <dbReference type="PROSITE-ProRule" id="PRU10141"/>
    </source>
</evidence>
<dbReference type="SUPFAM" id="SSF56112">
    <property type="entry name" value="Protein kinase-like (PK-like)"/>
    <property type="match status" value="1"/>
</dbReference>
<protein>
    <recommendedName>
        <fullName evidence="1">non-specific serine/threonine protein kinase</fullName>
        <ecNumber evidence="1">2.7.11.1</ecNumber>
    </recommendedName>
</protein>
<accession>C7ZL60</accession>
<proteinExistence type="predicted"/>
<feature type="binding site" evidence="9">
    <location>
        <position position="46"/>
    </location>
    <ligand>
        <name>ATP</name>
        <dbReference type="ChEBI" id="CHEBI:30616"/>
    </ligand>
</feature>
<name>C7ZL60_FUSV7</name>
<evidence type="ECO:0000256" key="5">
    <source>
        <dbReference type="ARBA" id="ARBA00022777"/>
    </source>
</evidence>
<dbReference type="PROSITE" id="PS50011">
    <property type="entry name" value="PROTEIN_KINASE_DOM"/>
    <property type="match status" value="1"/>
</dbReference>
<dbReference type="EC" id="2.7.11.1" evidence="1"/>
<dbReference type="InterPro" id="IPR000719">
    <property type="entry name" value="Prot_kinase_dom"/>
</dbReference>
<dbReference type="GO" id="GO:0005524">
    <property type="term" value="F:ATP binding"/>
    <property type="evidence" value="ECO:0007669"/>
    <property type="project" value="UniProtKB-UniRule"/>
</dbReference>
<dbReference type="RefSeq" id="XP_003040945.1">
    <property type="nucleotide sequence ID" value="XM_003040899.1"/>
</dbReference>
<dbReference type="HOGENOM" id="CLU_000288_81_7_1"/>
<dbReference type="Gene3D" id="3.30.200.20">
    <property type="entry name" value="Phosphorylase Kinase, domain 1"/>
    <property type="match status" value="1"/>
</dbReference>
<keyword evidence="4 9" id="KW-0547">Nucleotide-binding</keyword>
<dbReference type="eggNOG" id="KOG1290">
    <property type="taxonomic scope" value="Eukaryota"/>
</dbReference>
<keyword evidence="12" id="KW-1185">Reference proteome</keyword>
<dbReference type="InParanoid" id="C7ZL60"/>
<evidence type="ECO:0000256" key="6">
    <source>
        <dbReference type="ARBA" id="ARBA00022840"/>
    </source>
</evidence>
<keyword evidence="6 9" id="KW-0067">ATP-binding</keyword>
<gene>
    <name evidence="11" type="ORF">NECHADRAFT_54574</name>
</gene>
<dbReference type="OrthoDB" id="5979581at2759"/>
<dbReference type="PANTHER" id="PTHR47634:SF9">
    <property type="entry name" value="PROTEIN KINASE DOMAIN-CONTAINING PROTEIN-RELATED"/>
    <property type="match status" value="1"/>
</dbReference>
<keyword evidence="5" id="KW-0418">Kinase</keyword>
<dbReference type="InterPro" id="IPR017441">
    <property type="entry name" value="Protein_kinase_ATP_BS"/>
</dbReference>
<dbReference type="OMA" id="ECTHEEQ"/>
<dbReference type="AlphaFoldDB" id="C7ZL60"/>
<evidence type="ECO:0000313" key="12">
    <source>
        <dbReference type="Proteomes" id="UP000005206"/>
    </source>
</evidence>
<dbReference type="VEuPathDB" id="FungiDB:NECHADRAFT_54574"/>